<dbReference type="PROSITE" id="PS50890">
    <property type="entry name" value="PUA"/>
    <property type="match status" value="1"/>
</dbReference>
<dbReference type="RefSeq" id="WP_072985816.1">
    <property type="nucleotide sequence ID" value="NZ_FQZB01000006.1"/>
</dbReference>
<proteinExistence type="predicted"/>
<dbReference type="Gene3D" id="3.10.620.30">
    <property type="match status" value="1"/>
</dbReference>
<dbReference type="PANTHER" id="PTHR46333:SF2">
    <property type="entry name" value="CYTOKINESIS PROTEIN 3"/>
    <property type="match status" value="1"/>
</dbReference>
<feature type="domain" description="Transglutaminase-like" evidence="2">
    <location>
        <begin position="200"/>
        <end position="256"/>
    </location>
</feature>
<evidence type="ECO:0000259" key="2">
    <source>
        <dbReference type="SMART" id="SM00460"/>
    </source>
</evidence>
<evidence type="ECO:0000313" key="3">
    <source>
        <dbReference type="EMBL" id="SHJ07426.1"/>
    </source>
</evidence>
<dbReference type="SMART" id="SM00460">
    <property type="entry name" value="TGc"/>
    <property type="match status" value="1"/>
</dbReference>
<evidence type="ECO:0000313" key="4">
    <source>
        <dbReference type="Proteomes" id="UP000184310"/>
    </source>
</evidence>
<dbReference type="STRING" id="1121302.SAMN02745163_01242"/>
<dbReference type="Pfam" id="PF01841">
    <property type="entry name" value="Transglut_core"/>
    <property type="match status" value="1"/>
</dbReference>
<keyword evidence="4" id="KW-1185">Reference proteome</keyword>
<dbReference type="SUPFAM" id="SSF54001">
    <property type="entry name" value="Cysteine proteinases"/>
    <property type="match status" value="1"/>
</dbReference>
<keyword evidence="1" id="KW-0732">Signal</keyword>
<name>A0A1M6GBU7_9CLOT</name>
<feature type="chain" id="PRO_5039384856" evidence="1">
    <location>
        <begin position="26"/>
        <end position="683"/>
    </location>
</feature>
<dbReference type="Proteomes" id="UP000184310">
    <property type="component" value="Unassembled WGS sequence"/>
</dbReference>
<dbReference type="InterPro" id="IPR002931">
    <property type="entry name" value="Transglutaminase-like"/>
</dbReference>
<dbReference type="OrthoDB" id="9788327at2"/>
<reference evidence="3 4" key="1">
    <citation type="submission" date="2016-11" db="EMBL/GenBank/DDBJ databases">
        <authorList>
            <person name="Jaros S."/>
            <person name="Januszkiewicz K."/>
            <person name="Wedrychowicz H."/>
        </authorList>
    </citation>
    <scope>NUCLEOTIDE SEQUENCE [LARGE SCALE GENOMIC DNA]</scope>
    <source>
        <strain evidence="3 4">DSM 21758</strain>
    </source>
</reference>
<feature type="signal peptide" evidence="1">
    <location>
        <begin position="1"/>
        <end position="25"/>
    </location>
</feature>
<organism evidence="3 4">
    <name type="scientific">Clostridium cavendishii DSM 21758</name>
    <dbReference type="NCBI Taxonomy" id="1121302"/>
    <lineage>
        <taxon>Bacteria</taxon>
        <taxon>Bacillati</taxon>
        <taxon>Bacillota</taxon>
        <taxon>Clostridia</taxon>
        <taxon>Eubacteriales</taxon>
        <taxon>Clostridiaceae</taxon>
        <taxon>Clostridium</taxon>
    </lineage>
</organism>
<sequence>MNRKKFTRILAVMVFSIMFFLNTPIEGVADSIIVQKVNTNLQNGVPVSHTITNELKLYNYSNTMQVSNLSDLQNQIQICITNKNTSISLVYTGGDVTNWVSAISGSIETVLGKPGNDYAAYTISGYSYSYNTIGDITINFTYIETAAQSSFVNSYVNQTVQNIITPGMTDEQKEKAVNDYVVSHVAYDTSLVQHSAYAALVTPYKTVCQGYALLGYKMLIAAGLQARIISGTGGGEPHAWNLVKVNGSWYHLDMTWNDPIPDVPGRVRYEFFNLDDDQMLAYDHNWDKTQYVGYESSKPYVTSDSDILNMEKMVQTPILELNNVTVYNNIGKSDVVIFKNLKAKDVVTIYSADGNTVLGRGTASSAGGLAVGLIKQLDESTLKVLVSVKSDTLKESDKIQVSYSPEALTAKLSSTNVTVYNNIGRTDVVIFKNLKAKDVVTIYSADGNTVLGRGTASSAGGLAVGLIKQLDESALKVLVSVKSDNQKESDKIQVSYNPEGLTAKLSPTNVTVYNNIGRTDVVIFKNLKAKDVVTIYSADGNTVLGRGTASSAGGLAVGLIKQLDESALKVLVSVKSDNQKESDKIEVNYNPEGLTAKLNPANVTVYNNIGKSDVVIFKNLKVKDIVTVYSADGNTVLGRGTAAKAGDLAIALTKNLDESVLKVLVSVKSDNQKESDKVQVSYK</sequence>
<dbReference type="EMBL" id="FQZB01000006">
    <property type="protein sequence ID" value="SHJ07426.1"/>
    <property type="molecule type" value="Genomic_DNA"/>
</dbReference>
<dbReference type="PANTHER" id="PTHR46333">
    <property type="entry name" value="CYTOKINESIS PROTEIN 3"/>
    <property type="match status" value="1"/>
</dbReference>
<evidence type="ECO:0000256" key="1">
    <source>
        <dbReference type="SAM" id="SignalP"/>
    </source>
</evidence>
<dbReference type="InterPro" id="IPR052557">
    <property type="entry name" value="CAP/Cytokinesis_protein"/>
</dbReference>
<dbReference type="InterPro" id="IPR038765">
    <property type="entry name" value="Papain-like_cys_pep_sf"/>
</dbReference>
<dbReference type="AlphaFoldDB" id="A0A1M6GBU7"/>
<gene>
    <name evidence="3" type="ORF">SAMN02745163_01242</name>
</gene>
<accession>A0A1M6GBU7</accession>
<protein>
    <submittedName>
        <fullName evidence="3">Transglutaminase-like superfamily protein</fullName>
    </submittedName>
</protein>
<dbReference type="GO" id="GO:0005737">
    <property type="term" value="C:cytoplasm"/>
    <property type="evidence" value="ECO:0007669"/>
    <property type="project" value="TreeGrafter"/>
</dbReference>